<dbReference type="EMBL" id="JAFNEN010000425">
    <property type="protein sequence ID" value="KAG8183271.1"/>
    <property type="molecule type" value="Genomic_DNA"/>
</dbReference>
<organism evidence="1 2">
    <name type="scientific">Oedothorax gibbosus</name>
    <dbReference type="NCBI Taxonomy" id="931172"/>
    <lineage>
        <taxon>Eukaryota</taxon>
        <taxon>Metazoa</taxon>
        <taxon>Ecdysozoa</taxon>
        <taxon>Arthropoda</taxon>
        <taxon>Chelicerata</taxon>
        <taxon>Arachnida</taxon>
        <taxon>Araneae</taxon>
        <taxon>Araneomorphae</taxon>
        <taxon>Entelegynae</taxon>
        <taxon>Araneoidea</taxon>
        <taxon>Linyphiidae</taxon>
        <taxon>Erigoninae</taxon>
        <taxon>Oedothorax</taxon>
    </lineage>
</organism>
<reference evidence="1 2" key="1">
    <citation type="journal article" date="2022" name="Nat. Ecol. Evol.">
        <title>A masculinizing supergene underlies an exaggerated male reproductive morph in a spider.</title>
        <authorList>
            <person name="Hendrickx F."/>
            <person name="De Corte Z."/>
            <person name="Sonet G."/>
            <person name="Van Belleghem S.M."/>
            <person name="Kostlbacher S."/>
            <person name="Vangestel C."/>
        </authorList>
    </citation>
    <scope>NUCLEOTIDE SEQUENCE [LARGE SCALE GENOMIC DNA]</scope>
    <source>
        <strain evidence="1">W744_W776</strain>
    </source>
</reference>
<protein>
    <submittedName>
        <fullName evidence="1">Uncharacterized protein</fullName>
    </submittedName>
</protein>
<comment type="caution">
    <text evidence="1">The sequence shown here is derived from an EMBL/GenBank/DDBJ whole genome shotgun (WGS) entry which is preliminary data.</text>
</comment>
<sequence>MGGGSGEQEHKKGKKDLSCLKISSNEFYLFRLAAKQPKRLRSISEGPITQIEINEDIMQMGFRQDQKLPPFVERVH</sequence>
<accession>A0AAV6UIW9</accession>
<name>A0AAV6UIW9_9ARAC</name>
<gene>
    <name evidence="1" type="ORF">JTE90_006466</name>
</gene>
<proteinExistence type="predicted"/>
<evidence type="ECO:0000313" key="1">
    <source>
        <dbReference type="EMBL" id="KAG8183271.1"/>
    </source>
</evidence>
<evidence type="ECO:0000313" key="2">
    <source>
        <dbReference type="Proteomes" id="UP000827092"/>
    </source>
</evidence>
<dbReference type="AlphaFoldDB" id="A0AAV6UIW9"/>
<dbReference type="Proteomes" id="UP000827092">
    <property type="component" value="Unassembled WGS sequence"/>
</dbReference>
<keyword evidence="2" id="KW-1185">Reference proteome</keyword>